<keyword evidence="2" id="KW-1185">Reference proteome</keyword>
<dbReference type="EMBL" id="DF849199">
    <property type="protein sequence ID" value="GAT56019.1"/>
    <property type="molecule type" value="Genomic_DNA"/>
</dbReference>
<name>A0ABQ0LZ57_MYCCL</name>
<gene>
    <name evidence="1" type="ORF">MCHLO_12724</name>
</gene>
<sequence length="97" mass="11347">MVAVKKISDGLKTAAIRLHRRRLLPLPTILSVVGFSESTFWRAMRQMQATGCPSKPKSWRKGRKRLVLRDDLDYILAILRKWPDLFLDKFCLQLKHN</sequence>
<organism evidence="1 2">
    <name type="scientific">Mycena chlorophos</name>
    <name type="common">Agaric fungus</name>
    <name type="synonym">Agaricus chlorophos</name>
    <dbReference type="NCBI Taxonomy" id="658473"/>
    <lineage>
        <taxon>Eukaryota</taxon>
        <taxon>Fungi</taxon>
        <taxon>Dikarya</taxon>
        <taxon>Basidiomycota</taxon>
        <taxon>Agaricomycotina</taxon>
        <taxon>Agaricomycetes</taxon>
        <taxon>Agaricomycetidae</taxon>
        <taxon>Agaricales</taxon>
        <taxon>Marasmiineae</taxon>
        <taxon>Mycenaceae</taxon>
        <taxon>Mycena</taxon>
    </lineage>
</organism>
<evidence type="ECO:0000313" key="2">
    <source>
        <dbReference type="Proteomes" id="UP000815677"/>
    </source>
</evidence>
<reference evidence="1" key="1">
    <citation type="submission" date="2014-09" db="EMBL/GenBank/DDBJ databases">
        <title>Genome sequence of the luminous mushroom Mycena chlorophos for searching fungal bioluminescence genes.</title>
        <authorList>
            <person name="Tanaka Y."/>
            <person name="Kasuga D."/>
            <person name="Oba Y."/>
            <person name="Hase S."/>
            <person name="Sato K."/>
            <person name="Oba Y."/>
            <person name="Sakakibara Y."/>
        </authorList>
    </citation>
    <scope>NUCLEOTIDE SEQUENCE</scope>
</reference>
<dbReference type="SUPFAM" id="SSF46689">
    <property type="entry name" value="Homeodomain-like"/>
    <property type="match status" value="1"/>
</dbReference>
<protein>
    <submittedName>
        <fullName evidence="1">Uncharacterized protein</fullName>
    </submittedName>
</protein>
<dbReference type="InterPro" id="IPR009057">
    <property type="entry name" value="Homeodomain-like_sf"/>
</dbReference>
<dbReference type="Proteomes" id="UP000815677">
    <property type="component" value="Unassembled WGS sequence"/>
</dbReference>
<proteinExistence type="predicted"/>
<accession>A0ABQ0LZ57</accession>
<evidence type="ECO:0000313" key="1">
    <source>
        <dbReference type="EMBL" id="GAT56019.1"/>
    </source>
</evidence>